<evidence type="ECO:0000313" key="1">
    <source>
        <dbReference type="EMBL" id="TCL60267.1"/>
    </source>
</evidence>
<dbReference type="Proteomes" id="UP000295008">
    <property type="component" value="Unassembled WGS sequence"/>
</dbReference>
<comment type="caution">
    <text evidence="1">The sequence shown here is derived from an EMBL/GenBank/DDBJ whole genome shotgun (WGS) entry which is preliminary data.</text>
</comment>
<dbReference type="AlphaFoldDB" id="A0A4V2QCH1"/>
<reference evidence="1 2" key="1">
    <citation type="submission" date="2019-03" db="EMBL/GenBank/DDBJ databases">
        <title>Genomic Encyclopedia of Type Strains, Phase IV (KMG-IV): sequencing the most valuable type-strain genomes for metagenomic binning, comparative biology and taxonomic classification.</title>
        <authorList>
            <person name="Goeker M."/>
        </authorList>
    </citation>
    <scope>NUCLEOTIDE SEQUENCE [LARGE SCALE GENOMIC DNA]</scope>
    <source>
        <strain evidence="1 2">LX-B</strain>
    </source>
</reference>
<protein>
    <submittedName>
        <fullName evidence="1">Uncharacterized protein</fullName>
    </submittedName>
</protein>
<name>A0A4V2QCH1_HYDET</name>
<proteinExistence type="predicted"/>
<keyword evidence="2" id="KW-1185">Reference proteome</keyword>
<dbReference type="EMBL" id="SLUN01000036">
    <property type="protein sequence ID" value="TCL60267.1"/>
    <property type="molecule type" value="Genomic_DNA"/>
</dbReference>
<evidence type="ECO:0000313" key="2">
    <source>
        <dbReference type="Proteomes" id="UP000295008"/>
    </source>
</evidence>
<gene>
    <name evidence="1" type="ORF">EDC14_103620</name>
</gene>
<accession>A0A4V2QCH1</accession>
<organism evidence="1 2">
    <name type="scientific">Hydrogenispora ethanolica</name>
    <dbReference type="NCBI Taxonomy" id="1082276"/>
    <lineage>
        <taxon>Bacteria</taxon>
        <taxon>Bacillati</taxon>
        <taxon>Bacillota</taxon>
        <taxon>Hydrogenispora</taxon>
    </lineage>
</organism>
<sequence length="744" mass="86578">MAATLTSSFKITTCWPELSDKQILRIDSFLQTVHYANRTGSLIASGLIKRRIRYLEHNGRARKVEDRVQFEILVGNELPEPLPVLNADLRQDYFIFQPRRPGDNQAVLEHGLRLITRQSERLNEDSLCYSPVWLETIINSGTSEALLQLQIFFPERIQQPKQLEGLIIFQDEQRLPLAAGEIFGTISYRSSQNILQELEYHQPFNFLVKVQQLQNGQRIRFHGEIVDQLWIPTDSAQEWLLNLQLAYRWTVLEKRELCCKPPGRHEPVVKGKTTVLRQKKQMRFSKELTLECELPLNEVVLETYSWESQPMGAGVLVSARLELELVGVRSGQEISFKRVITFEELIIFTESDDQQSLNQHFEIRDELRLRISRFDSDCSLLRLWVTGEYQCNVFEKKLVEIARIARDGQWVAMPIFVEDSSFSLFEEEFMALRMIPQSVERVKVLTLSAEPHPRNGWLVVGGSLKVAVAYTDLQGCFREDLFALTFHKSLLWKKLQRLDQVDLQVRMEYSFFEANLSTLRFQYLVRLDAELYREEEIRVKTLALAERHAAPETSFEDLQEEASDEEYHQPERMKLQPTYRLEMSGEIPLRTGNLREIAESRTHIADFSYQIALNALLIQGKLCGEIDFWDKDGYLRSEPVDYSFWRFLQPEQLPGPTESNRLTPEIRRFRFAPLGSWPWQRRSVHMEIEMELKSIPVTRSEGEKHESFATESSQLPAFDSRRFRSVATYSGISDQAGSLGRDQP</sequence>
<dbReference type="RefSeq" id="WP_165908212.1">
    <property type="nucleotide sequence ID" value="NZ_SLUN01000036.1"/>
</dbReference>